<comment type="similarity">
    <text evidence="2">Belongs to the bacterial solute-binding protein 5 family.</text>
</comment>
<keyword evidence="3" id="KW-0732">Signal</keyword>
<proteinExistence type="inferred from homology"/>
<sequence>MSEGVSRRGALAYAGAAAAFGLFPAAARAETEGAPAAPAAAEGDPQAFGPERHGLSAFGELKYGPDFKTFDYVRVDAPKGGSYSQTPSTIALNQNFTTFNTLNAYILKGDGAAGMELVFDTLMARAYDEPDALYGLVAQSVAVSGDGLAFRFRLRPEARFHDGSRLTAEDVKWSFETLKAKGHPLIAQQIRDLEGVEVEGEGVVVLRLSPKRTRDLPLTLAGLPIFSKAWYATRDFDAATMEPPLGSGPYKVGRIEPGRNITFERVADWWAKDLPVNAGQFNFDRVRYEFFRDRAVAFEAFKGKAYLFREEFTSRVWATGYDFPAVREGKVRRETLPDLTPSGAQGLWLNLRRAKFQDPRTRAAITLAFDFEWMNKNLMFDAYKRTASVFQGAPEMMATGVAEGAELALLEPFRGKIPDEAFGEPLTPPVSDGSGQDRALLRQGAKLLREAGWTTKNGRATNAAGEALTIEFLEFEPSFEPHLSAFIKNLKVLGIEGTIRQVDPAQFQQRTNSFDFDVVSRRMSMSPTPGEGLRQVYSSESANLPGSQNLSGVANPAVDSLIETMIAAKSRDELHVAARALDRVLRALRTWVPAWYKDTHTLAYWDAYGRPPEKPRFTRGTLETWWWEADKAEKAGVKA</sequence>
<dbReference type="Pfam" id="PF00496">
    <property type="entry name" value="SBP_bac_5"/>
    <property type="match status" value="1"/>
</dbReference>
<evidence type="ECO:0000313" key="6">
    <source>
        <dbReference type="Proteomes" id="UP001143309"/>
    </source>
</evidence>
<dbReference type="InterPro" id="IPR000914">
    <property type="entry name" value="SBP_5_dom"/>
</dbReference>
<dbReference type="PROSITE" id="PS51318">
    <property type="entry name" value="TAT"/>
    <property type="match status" value="1"/>
</dbReference>
<dbReference type="PANTHER" id="PTHR30290">
    <property type="entry name" value="PERIPLASMIC BINDING COMPONENT OF ABC TRANSPORTER"/>
    <property type="match status" value="1"/>
</dbReference>
<dbReference type="GO" id="GO:0042884">
    <property type="term" value="P:microcin transport"/>
    <property type="evidence" value="ECO:0007669"/>
    <property type="project" value="TreeGrafter"/>
</dbReference>
<protein>
    <submittedName>
        <fullName evidence="5">ABC transporter substrate-binding protein</fullName>
    </submittedName>
</protein>
<reference evidence="5" key="2">
    <citation type="submission" date="2023-01" db="EMBL/GenBank/DDBJ databases">
        <authorList>
            <person name="Sun Q."/>
            <person name="Evtushenko L."/>
        </authorList>
    </citation>
    <scope>NUCLEOTIDE SEQUENCE</scope>
    <source>
        <strain evidence="5">VKM B-2748</strain>
    </source>
</reference>
<dbReference type="Gene3D" id="3.40.190.10">
    <property type="entry name" value="Periplasmic binding protein-like II"/>
    <property type="match status" value="1"/>
</dbReference>
<evidence type="ECO:0000256" key="2">
    <source>
        <dbReference type="ARBA" id="ARBA00005695"/>
    </source>
</evidence>
<reference evidence="5" key="1">
    <citation type="journal article" date="2014" name="Int. J. Syst. Evol. Microbiol.">
        <title>Complete genome sequence of Corynebacterium casei LMG S-19264T (=DSM 44701T), isolated from a smear-ripened cheese.</title>
        <authorList>
            <consortium name="US DOE Joint Genome Institute (JGI-PGF)"/>
            <person name="Walter F."/>
            <person name="Albersmeier A."/>
            <person name="Kalinowski J."/>
            <person name="Ruckert C."/>
        </authorList>
    </citation>
    <scope>NUCLEOTIDE SEQUENCE</scope>
    <source>
        <strain evidence="5">VKM B-2748</strain>
    </source>
</reference>
<accession>A0A9W6JLW0</accession>
<dbReference type="InterPro" id="IPR006311">
    <property type="entry name" value="TAT_signal"/>
</dbReference>
<dbReference type="RefSeq" id="WP_271199960.1">
    <property type="nucleotide sequence ID" value="NZ_BSFL01000001.1"/>
</dbReference>
<dbReference type="GO" id="GO:1904680">
    <property type="term" value="F:peptide transmembrane transporter activity"/>
    <property type="evidence" value="ECO:0007669"/>
    <property type="project" value="TreeGrafter"/>
</dbReference>
<dbReference type="CDD" id="cd08497">
    <property type="entry name" value="MbnE-like"/>
    <property type="match status" value="1"/>
</dbReference>
<dbReference type="Proteomes" id="UP001143309">
    <property type="component" value="Unassembled WGS sequence"/>
</dbReference>
<keyword evidence="6" id="KW-1185">Reference proteome</keyword>
<evidence type="ECO:0000313" key="5">
    <source>
        <dbReference type="EMBL" id="GLK79507.1"/>
    </source>
</evidence>
<name>A0A9W6JLW0_9HYPH</name>
<dbReference type="Gene3D" id="3.10.105.10">
    <property type="entry name" value="Dipeptide-binding Protein, Domain 3"/>
    <property type="match status" value="1"/>
</dbReference>
<dbReference type="SUPFAM" id="SSF53850">
    <property type="entry name" value="Periplasmic binding protein-like II"/>
    <property type="match status" value="1"/>
</dbReference>
<comment type="caution">
    <text evidence="5">The sequence shown here is derived from an EMBL/GenBank/DDBJ whole genome shotgun (WGS) entry which is preliminary data.</text>
</comment>
<evidence type="ECO:0000256" key="1">
    <source>
        <dbReference type="ARBA" id="ARBA00004418"/>
    </source>
</evidence>
<dbReference type="GO" id="GO:0030288">
    <property type="term" value="C:outer membrane-bounded periplasmic space"/>
    <property type="evidence" value="ECO:0007669"/>
    <property type="project" value="TreeGrafter"/>
</dbReference>
<evidence type="ECO:0000256" key="3">
    <source>
        <dbReference type="ARBA" id="ARBA00022729"/>
    </source>
</evidence>
<gene>
    <name evidence="5" type="ORF">GCM10008174_12480</name>
</gene>
<feature type="domain" description="Solute-binding protein family 5" evidence="4">
    <location>
        <begin position="134"/>
        <end position="539"/>
    </location>
</feature>
<dbReference type="PIRSF" id="PIRSF002741">
    <property type="entry name" value="MppA"/>
    <property type="match status" value="1"/>
</dbReference>
<comment type="subcellular location">
    <subcellularLocation>
        <location evidence="1">Periplasm</location>
    </subcellularLocation>
</comment>
<dbReference type="AlphaFoldDB" id="A0A9W6JLW0"/>
<dbReference type="InterPro" id="IPR039424">
    <property type="entry name" value="SBP_5"/>
</dbReference>
<dbReference type="GO" id="GO:0015833">
    <property type="term" value="P:peptide transport"/>
    <property type="evidence" value="ECO:0007669"/>
    <property type="project" value="TreeGrafter"/>
</dbReference>
<organism evidence="5 6">
    <name type="scientific">Methylopila turkensis</name>
    <dbReference type="NCBI Taxonomy" id="1437816"/>
    <lineage>
        <taxon>Bacteria</taxon>
        <taxon>Pseudomonadati</taxon>
        <taxon>Pseudomonadota</taxon>
        <taxon>Alphaproteobacteria</taxon>
        <taxon>Hyphomicrobiales</taxon>
        <taxon>Methylopilaceae</taxon>
        <taxon>Methylopila</taxon>
    </lineage>
</organism>
<dbReference type="GO" id="GO:0043190">
    <property type="term" value="C:ATP-binding cassette (ABC) transporter complex"/>
    <property type="evidence" value="ECO:0007669"/>
    <property type="project" value="InterPro"/>
</dbReference>
<dbReference type="EMBL" id="BSFL01000001">
    <property type="protein sequence ID" value="GLK79507.1"/>
    <property type="molecule type" value="Genomic_DNA"/>
</dbReference>
<evidence type="ECO:0000259" key="4">
    <source>
        <dbReference type="Pfam" id="PF00496"/>
    </source>
</evidence>
<dbReference type="InterPro" id="IPR030678">
    <property type="entry name" value="Peptide/Ni-bd"/>
</dbReference>
<dbReference type="PANTHER" id="PTHR30290:SF64">
    <property type="entry name" value="ABC TRANSPORTER PERIPLASMIC BINDING PROTEIN"/>
    <property type="match status" value="1"/>
</dbReference>